<gene>
    <name evidence="4" type="ORF">RDWZM_001975</name>
</gene>
<dbReference type="Proteomes" id="UP001142055">
    <property type="component" value="Chromosome 1"/>
</dbReference>
<feature type="transmembrane region" description="Helical" evidence="1">
    <location>
        <begin position="515"/>
        <end position="535"/>
    </location>
</feature>
<accession>A0A9Q0MH30</accession>
<dbReference type="Pfam" id="PF20146">
    <property type="entry name" value="NRF"/>
    <property type="match status" value="1"/>
</dbReference>
<dbReference type="Pfam" id="PF01757">
    <property type="entry name" value="Acyl_transf_3"/>
    <property type="match status" value="1"/>
</dbReference>
<dbReference type="InterPro" id="IPR052728">
    <property type="entry name" value="O2_lipid_transport_reg"/>
</dbReference>
<dbReference type="InterPro" id="IPR002656">
    <property type="entry name" value="Acyl_transf_3_dom"/>
</dbReference>
<feature type="transmembrane region" description="Helical" evidence="1">
    <location>
        <begin position="274"/>
        <end position="297"/>
    </location>
</feature>
<feature type="transmembrane region" description="Helical" evidence="1">
    <location>
        <begin position="628"/>
        <end position="647"/>
    </location>
</feature>
<evidence type="ECO:0000259" key="3">
    <source>
        <dbReference type="SMART" id="SM00703"/>
    </source>
</evidence>
<dbReference type="InterPro" id="IPR006621">
    <property type="entry name" value="Nose-resist-to-fluoxetine_N"/>
</dbReference>
<dbReference type="SMART" id="SM00703">
    <property type="entry name" value="NRF"/>
    <property type="match status" value="1"/>
</dbReference>
<feature type="transmembrane region" description="Helical" evidence="1">
    <location>
        <begin position="341"/>
        <end position="360"/>
    </location>
</feature>
<feature type="transmembrane region" description="Helical" evidence="1">
    <location>
        <begin position="706"/>
        <end position="724"/>
    </location>
</feature>
<evidence type="ECO:0000313" key="5">
    <source>
        <dbReference type="Proteomes" id="UP001142055"/>
    </source>
</evidence>
<keyword evidence="1" id="KW-0812">Transmembrane</keyword>
<name>A0A9Q0MH30_BLOTA</name>
<reference evidence="4" key="1">
    <citation type="submission" date="2022-12" db="EMBL/GenBank/DDBJ databases">
        <title>Genome assemblies of Blomia tropicalis.</title>
        <authorList>
            <person name="Cui Y."/>
        </authorList>
    </citation>
    <scope>NUCLEOTIDE SEQUENCE</scope>
    <source>
        <tissue evidence="4">Adult mites</tissue>
    </source>
</reference>
<sequence length="769" mass="87542">MWSQHFSPLILASIILFGYVTGNNIPPDPQSGPSGTISMYDSIDKLLETLKQTHSTISSTYTRLIQNETSPIGNWIAYSKMMKPINSAIMDSLFPTLSFNANLNLSTDCLLSLVDFAQAIDQQQTWAYRMLDASGNIFPSGLMSGSFSHLGEFDQCVETRMPGSGNIIPPIDGKYCLLKMNVDVPTNKTRLRSQDHIFNTTGTILQNTLFADLLKYGHILKVRSAKIGVCFPSTCSQSDIQLMVDQFLQLDKVSIHVDNCQTLDDGFKITKLQMVILAILVILVLLVIAATWVELAFYPKPKYLLQIESPLVAILLNFSASANTKSLLSTKLGTENLGSINGIRVLTMCWLVYAHAYFLSVKETFRSSTRFVESIYDLKMYFILNAWPAVEVFFIISALLHSYHLFQSILTTRKINIPKLIANRIARLWPNLWLTVGLVFLVPSMAQGPLWPDVMEQQVESCYNTWWKVPLFISNIRSGPETCQVHTWYLSVDMQLFIMSFFFIILIYKFQRKGVAMLIALAFLICSAISCYFFYYKYVPTILFNNVEERQIYEDMSKVYMPTYYHLTPYMVGIVTGYQLLRAKKQQSQVKRSVNVFLWIFCGLLTISVILSGYLFTAYTDTSLANQSIYAGFHRLIWSAAVSYLIFACENNQGGIFNTILSHKMFVPLGKLSYLVYLIHFIVTWARTGYTRAALVYSNYTLLNEFIINIVYSLILAFIFYLVIEAPFNKIYGQYIGKKKWSFGEYTFSSEESTSTTKTTDIESKCIKT</sequence>
<proteinExistence type="predicted"/>
<feature type="chain" id="PRO_5040240917" description="Nose resistant-to-fluoxetine protein N-terminal domain-containing protein" evidence="2">
    <location>
        <begin position="23"/>
        <end position="769"/>
    </location>
</feature>
<protein>
    <recommendedName>
        <fullName evidence="3">Nose resistant-to-fluoxetine protein N-terminal domain-containing protein</fullName>
    </recommendedName>
</protein>
<keyword evidence="1" id="KW-1133">Transmembrane helix</keyword>
<dbReference type="AlphaFoldDB" id="A0A9Q0MH30"/>
<dbReference type="PANTHER" id="PTHR11161">
    <property type="entry name" value="O-ACYLTRANSFERASE"/>
    <property type="match status" value="1"/>
</dbReference>
<evidence type="ECO:0000313" key="4">
    <source>
        <dbReference type="EMBL" id="KAJ6223430.1"/>
    </source>
</evidence>
<feature type="transmembrane region" description="Helical" evidence="1">
    <location>
        <begin position="380"/>
        <end position="406"/>
    </location>
</feature>
<feature type="transmembrane region" description="Helical" evidence="1">
    <location>
        <begin position="488"/>
        <end position="508"/>
    </location>
</feature>
<keyword evidence="1" id="KW-0472">Membrane</keyword>
<feature type="transmembrane region" description="Helical" evidence="1">
    <location>
        <begin position="427"/>
        <end position="446"/>
    </location>
</feature>
<evidence type="ECO:0000256" key="2">
    <source>
        <dbReference type="SAM" id="SignalP"/>
    </source>
</evidence>
<dbReference type="EMBL" id="JAPWDV010000001">
    <property type="protein sequence ID" value="KAJ6223430.1"/>
    <property type="molecule type" value="Genomic_DNA"/>
</dbReference>
<evidence type="ECO:0000256" key="1">
    <source>
        <dbReference type="SAM" id="Phobius"/>
    </source>
</evidence>
<keyword evidence="2" id="KW-0732">Signal</keyword>
<feature type="domain" description="Nose resistant-to-fluoxetine protein N-terminal" evidence="3">
    <location>
        <begin position="106"/>
        <end position="262"/>
    </location>
</feature>
<dbReference type="GO" id="GO:0016747">
    <property type="term" value="F:acyltransferase activity, transferring groups other than amino-acyl groups"/>
    <property type="evidence" value="ECO:0007669"/>
    <property type="project" value="InterPro"/>
</dbReference>
<feature type="transmembrane region" description="Helical" evidence="1">
    <location>
        <begin position="593"/>
        <end position="616"/>
    </location>
</feature>
<feature type="signal peptide" evidence="2">
    <location>
        <begin position="1"/>
        <end position="22"/>
    </location>
</feature>
<dbReference type="OMA" id="PAVDIFF"/>
<feature type="transmembrane region" description="Helical" evidence="1">
    <location>
        <begin position="668"/>
        <end position="686"/>
    </location>
</feature>
<organism evidence="4 5">
    <name type="scientific">Blomia tropicalis</name>
    <name type="common">Mite</name>
    <dbReference type="NCBI Taxonomy" id="40697"/>
    <lineage>
        <taxon>Eukaryota</taxon>
        <taxon>Metazoa</taxon>
        <taxon>Ecdysozoa</taxon>
        <taxon>Arthropoda</taxon>
        <taxon>Chelicerata</taxon>
        <taxon>Arachnida</taxon>
        <taxon>Acari</taxon>
        <taxon>Acariformes</taxon>
        <taxon>Sarcoptiformes</taxon>
        <taxon>Astigmata</taxon>
        <taxon>Glycyphagoidea</taxon>
        <taxon>Echimyopodidae</taxon>
        <taxon>Blomia</taxon>
    </lineage>
</organism>
<feature type="transmembrane region" description="Helical" evidence="1">
    <location>
        <begin position="563"/>
        <end position="581"/>
    </location>
</feature>
<dbReference type="PANTHER" id="PTHR11161:SF0">
    <property type="entry name" value="O-ACYLTRANSFERASE LIKE PROTEIN"/>
    <property type="match status" value="1"/>
</dbReference>
<keyword evidence="5" id="KW-1185">Reference proteome</keyword>
<comment type="caution">
    <text evidence="4">The sequence shown here is derived from an EMBL/GenBank/DDBJ whole genome shotgun (WGS) entry which is preliminary data.</text>
</comment>